<keyword evidence="3" id="KW-0804">Transcription</keyword>
<evidence type="ECO:0000313" key="5">
    <source>
        <dbReference type="EMBL" id="RSM85243.1"/>
    </source>
</evidence>
<accession>A0A428ZAY3</accession>
<reference evidence="5 6" key="1">
    <citation type="submission" date="2018-05" db="EMBL/GenBank/DDBJ databases">
        <title>Evolution of GPA BGCs.</title>
        <authorList>
            <person name="Waglechner N."/>
            <person name="Wright G.D."/>
        </authorList>
    </citation>
    <scope>NUCLEOTIDE SEQUENCE [LARGE SCALE GENOMIC DNA]</scope>
    <source>
        <strain evidence="5 6">A82846</strain>
    </source>
</reference>
<dbReference type="AlphaFoldDB" id="A0A428ZAY3"/>
<dbReference type="Gene3D" id="1.10.10.10">
    <property type="entry name" value="Winged helix-like DNA-binding domain superfamily/Winged helix DNA-binding domain"/>
    <property type="match status" value="1"/>
</dbReference>
<dbReference type="PANTHER" id="PTHR33204:SF18">
    <property type="entry name" value="TRANSCRIPTIONAL REGULATORY PROTEIN"/>
    <property type="match status" value="1"/>
</dbReference>
<gene>
    <name evidence="5" type="ORF">DMH04_18310</name>
</gene>
<dbReference type="Pfam" id="PF01638">
    <property type="entry name" value="HxlR"/>
    <property type="match status" value="1"/>
</dbReference>
<feature type="domain" description="HTH hxlR-type" evidence="4">
    <location>
        <begin position="22"/>
        <end position="118"/>
    </location>
</feature>
<name>A0A428ZAY3_KIBAR</name>
<keyword evidence="1" id="KW-0805">Transcription regulation</keyword>
<protein>
    <submittedName>
        <fullName evidence="5">HxlR family transcriptional regulator</fullName>
    </submittedName>
</protein>
<dbReference type="SUPFAM" id="SSF46785">
    <property type="entry name" value="Winged helix' DNA-binding domain"/>
    <property type="match status" value="1"/>
</dbReference>
<evidence type="ECO:0000256" key="3">
    <source>
        <dbReference type="ARBA" id="ARBA00023163"/>
    </source>
</evidence>
<dbReference type="PANTHER" id="PTHR33204">
    <property type="entry name" value="TRANSCRIPTIONAL REGULATOR, MARR FAMILY"/>
    <property type="match status" value="1"/>
</dbReference>
<comment type="caution">
    <text evidence="5">The sequence shown here is derived from an EMBL/GenBank/DDBJ whole genome shotgun (WGS) entry which is preliminary data.</text>
</comment>
<dbReference type="InterPro" id="IPR002577">
    <property type="entry name" value="HTH_HxlR"/>
</dbReference>
<evidence type="ECO:0000259" key="4">
    <source>
        <dbReference type="PROSITE" id="PS51118"/>
    </source>
</evidence>
<dbReference type="PROSITE" id="PS51118">
    <property type="entry name" value="HTH_HXLR"/>
    <property type="match status" value="1"/>
</dbReference>
<dbReference type="Proteomes" id="UP000287547">
    <property type="component" value="Unassembled WGS sequence"/>
</dbReference>
<dbReference type="EMBL" id="QHKI01000013">
    <property type="protein sequence ID" value="RSM85243.1"/>
    <property type="molecule type" value="Genomic_DNA"/>
</dbReference>
<proteinExistence type="predicted"/>
<evidence type="ECO:0000313" key="6">
    <source>
        <dbReference type="Proteomes" id="UP000287547"/>
    </source>
</evidence>
<evidence type="ECO:0000256" key="2">
    <source>
        <dbReference type="ARBA" id="ARBA00023125"/>
    </source>
</evidence>
<sequence length="244" mass="26849">MAETMAPGAGYVRTMRQYDQHCPMARAAELVGESWTLLIVRELLRGERSAEAISQCITGISSGVLAARLSTLQRAEVITKRGQSGEQPVFRLTPAGLELRPLVEQLGVWGQRWLPPPRNGQLAPALLVQDITSEIDATALPRRPVAVEILLSETPEPSHWWLVLSLGKAEAHLKDPGIPVVVRIAATLSALTNVWLGHTTWLHAVRSSSIRIHGRPDMVRSVLAWLGFSRLAKIQRAEHSLPRS</sequence>
<evidence type="ECO:0000256" key="1">
    <source>
        <dbReference type="ARBA" id="ARBA00023015"/>
    </source>
</evidence>
<dbReference type="InterPro" id="IPR036390">
    <property type="entry name" value="WH_DNA-bd_sf"/>
</dbReference>
<organism evidence="5 6">
    <name type="scientific">Kibdelosporangium aridum</name>
    <dbReference type="NCBI Taxonomy" id="2030"/>
    <lineage>
        <taxon>Bacteria</taxon>
        <taxon>Bacillati</taxon>
        <taxon>Actinomycetota</taxon>
        <taxon>Actinomycetes</taxon>
        <taxon>Pseudonocardiales</taxon>
        <taxon>Pseudonocardiaceae</taxon>
        <taxon>Kibdelosporangium</taxon>
    </lineage>
</organism>
<keyword evidence="2" id="KW-0238">DNA-binding</keyword>
<dbReference type="InterPro" id="IPR036388">
    <property type="entry name" value="WH-like_DNA-bd_sf"/>
</dbReference>
<dbReference type="GO" id="GO:0003677">
    <property type="term" value="F:DNA binding"/>
    <property type="evidence" value="ECO:0007669"/>
    <property type="project" value="UniProtKB-KW"/>
</dbReference>